<evidence type="ECO:0000256" key="8">
    <source>
        <dbReference type="SAM" id="SignalP"/>
    </source>
</evidence>
<gene>
    <name evidence="11" type="ORF">CMV_005509</name>
</gene>
<comment type="catalytic activity">
    <reaction evidence="6">
        <text>L-seryl-[protein] + ATP = O-phospho-L-seryl-[protein] + ADP + H(+)</text>
        <dbReference type="Rhea" id="RHEA:17989"/>
        <dbReference type="Rhea" id="RHEA-COMP:9863"/>
        <dbReference type="Rhea" id="RHEA-COMP:11604"/>
        <dbReference type="ChEBI" id="CHEBI:15378"/>
        <dbReference type="ChEBI" id="CHEBI:29999"/>
        <dbReference type="ChEBI" id="CHEBI:30616"/>
        <dbReference type="ChEBI" id="CHEBI:83421"/>
        <dbReference type="ChEBI" id="CHEBI:456216"/>
        <dbReference type="EC" id="2.7.11.1"/>
    </reaction>
</comment>
<keyword evidence="3 8" id="KW-0732">Signal</keyword>
<dbReference type="InterPro" id="IPR032872">
    <property type="entry name" value="WAK_assoc_C"/>
</dbReference>
<dbReference type="PANTHER" id="PTHR33138">
    <property type="entry name" value="OS01G0690200 PROTEIN"/>
    <property type="match status" value="1"/>
</dbReference>
<keyword evidence="12" id="KW-1185">Reference proteome</keyword>
<feature type="transmembrane region" description="Helical" evidence="7">
    <location>
        <begin position="277"/>
        <end position="298"/>
    </location>
</feature>
<keyword evidence="7" id="KW-0812">Transmembrane</keyword>
<evidence type="ECO:0000259" key="9">
    <source>
        <dbReference type="Pfam" id="PF13947"/>
    </source>
</evidence>
<evidence type="ECO:0000259" key="10">
    <source>
        <dbReference type="Pfam" id="PF14380"/>
    </source>
</evidence>
<dbReference type="InterPro" id="IPR025287">
    <property type="entry name" value="WAK_GUB"/>
</dbReference>
<name>A0A8J4RJN7_9ROSI</name>
<dbReference type="Pfam" id="PF13947">
    <property type="entry name" value="GUB_WAK_bind"/>
    <property type="match status" value="1"/>
</dbReference>
<keyword evidence="7" id="KW-0472">Membrane</keyword>
<comment type="catalytic activity">
    <reaction evidence="5">
        <text>L-threonyl-[protein] + ATP = O-phospho-L-threonyl-[protein] + ADP + H(+)</text>
        <dbReference type="Rhea" id="RHEA:46608"/>
        <dbReference type="Rhea" id="RHEA-COMP:11060"/>
        <dbReference type="Rhea" id="RHEA-COMP:11605"/>
        <dbReference type="ChEBI" id="CHEBI:15378"/>
        <dbReference type="ChEBI" id="CHEBI:30013"/>
        <dbReference type="ChEBI" id="CHEBI:30616"/>
        <dbReference type="ChEBI" id="CHEBI:61977"/>
        <dbReference type="ChEBI" id="CHEBI:456216"/>
        <dbReference type="EC" id="2.7.11.1"/>
    </reaction>
</comment>
<evidence type="ECO:0000256" key="2">
    <source>
        <dbReference type="ARBA" id="ARBA00012513"/>
    </source>
</evidence>
<dbReference type="GO" id="GO:0004674">
    <property type="term" value="F:protein serine/threonine kinase activity"/>
    <property type="evidence" value="ECO:0007669"/>
    <property type="project" value="UniProtKB-EC"/>
</dbReference>
<keyword evidence="7" id="KW-1133">Transmembrane helix</keyword>
<evidence type="ECO:0000256" key="1">
    <source>
        <dbReference type="ARBA" id="ARBA00004167"/>
    </source>
</evidence>
<evidence type="ECO:0000256" key="7">
    <source>
        <dbReference type="SAM" id="Phobius"/>
    </source>
</evidence>
<reference evidence="11" key="1">
    <citation type="submission" date="2020-03" db="EMBL/GenBank/DDBJ databases">
        <title>Castanea mollissima Vanexum genome sequencing.</title>
        <authorList>
            <person name="Staton M."/>
        </authorList>
    </citation>
    <scope>NUCLEOTIDE SEQUENCE</scope>
    <source>
        <tissue evidence="11">Leaf</tissue>
    </source>
</reference>
<dbReference type="Proteomes" id="UP000737018">
    <property type="component" value="Unassembled WGS sequence"/>
</dbReference>
<comment type="subcellular location">
    <subcellularLocation>
        <location evidence="1">Membrane</location>
        <topology evidence="1">Single-pass membrane protein</topology>
    </subcellularLocation>
</comment>
<feature type="domain" description="Wall-associated receptor kinase galacturonan-binding" evidence="9">
    <location>
        <begin position="34"/>
        <end position="101"/>
    </location>
</feature>
<dbReference type="GO" id="GO:0016020">
    <property type="term" value="C:membrane"/>
    <property type="evidence" value="ECO:0007669"/>
    <property type="project" value="UniProtKB-SubCell"/>
</dbReference>
<dbReference type="GO" id="GO:0030247">
    <property type="term" value="F:polysaccharide binding"/>
    <property type="evidence" value="ECO:0007669"/>
    <property type="project" value="InterPro"/>
</dbReference>
<comment type="caution">
    <text evidence="11">The sequence shown here is derived from an EMBL/GenBank/DDBJ whole genome shotgun (WGS) entry which is preliminary data.</text>
</comment>
<keyword evidence="4" id="KW-0325">Glycoprotein</keyword>
<sequence>MDIHLALSSLITLSFFLAILPPSYCTDYARFDDCSRPYVCGGIKNISYPFWGANRPEYCGRQGFKLECSYDYGYPIPIIRFEEEFLVLNINQSQNIMTIARLDLLSGFCPETYHDTVLNYSIFDYASTVLYITLFYDCPSQVNTSTRVQNRFTCSLEGSDVNNNYYFVNESLAKIQGWELEKCRGRIRVPILRNATNESAVVVPSLHEALIRGFDVDYNFLDKTACDGCMKSGGNCGYSNETHPFVCFCRDGERSHFCTAQHNTASTGPIRTKKLKLIIGVAASGVGVLLTCIIIFWFRSKRSIIKSTKFRTKKTKNEQDLEAFIRDYGMMILEMAGGRNNIDVGVSQTSEIYFPHWIYKRLELDNDIGFLSNMTTAENEMVRKMILVGLWCIQTNPSDRPSMSKVIEMIEGNIEALKIPPKPFLCSPPRSHAEESSTTSIL</sequence>
<dbReference type="PANTHER" id="PTHR33138:SF85">
    <property type="entry name" value="LEAF RUST 10 DISEASE-RESISTANCE LOCUS RECEPTOR-LIKE PROTEIN KINASE-LIKE 2.7 ISOFORM X1"/>
    <property type="match status" value="1"/>
</dbReference>
<dbReference type="Pfam" id="PF14380">
    <property type="entry name" value="WAK_assoc"/>
    <property type="match status" value="1"/>
</dbReference>
<evidence type="ECO:0000313" key="11">
    <source>
        <dbReference type="EMBL" id="KAF3970830.1"/>
    </source>
</evidence>
<feature type="chain" id="PRO_5035184394" description="non-specific serine/threonine protein kinase" evidence="8">
    <location>
        <begin position="26"/>
        <end position="442"/>
    </location>
</feature>
<proteinExistence type="predicted"/>
<evidence type="ECO:0000256" key="5">
    <source>
        <dbReference type="ARBA" id="ARBA00047899"/>
    </source>
</evidence>
<protein>
    <recommendedName>
        <fullName evidence="2">non-specific serine/threonine protein kinase</fullName>
        <ecNumber evidence="2">2.7.11.1</ecNumber>
    </recommendedName>
</protein>
<feature type="signal peptide" evidence="8">
    <location>
        <begin position="1"/>
        <end position="25"/>
    </location>
</feature>
<feature type="domain" description="Wall-associated receptor kinase C-terminal" evidence="10">
    <location>
        <begin position="160"/>
        <end position="252"/>
    </location>
</feature>
<dbReference type="EMBL" id="JRKL02000495">
    <property type="protein sequence ID" value="KAF3970830.1"/>
    <property type="molecule type" value="Genomic_DNA"/>
</dbReference>
<dbReference type="Gene3D" id="1.10.510.10">
    <property type="entry name" value="Transferase(Phosphotransferase) domain 1"/>
    <property type="match status" value="1"/>
</dbReference>
<organism evidence="11 12">
    <name type="scientific">Castanea mollissima</name>
    <name type="common">Chinese chestnut</name>
    <dbReference type="NCBI Taxonomy" id="60419"/>
    <lineage>
        <taxon>Eukaryota</taxon>
        <taxon>Viridiplantae</taxon>
        <taxon>Streptophyta</taxon>
        <taxon>Embryophyta</taxon>
        <taxon>Tracheophyta</taxon>
        <taxon>Spermatophyta</taxon>
        <taxon>Magnoliopsida</taxon>
        <taxon>eudicotyledons</taxon>
        <taxon>Gunneridae</taxon>
        <taxon>Pentapetalae</taxon>
        <taxon>rosids</taxon>
        <taxon>fabids</taxon>
        <taxon>Fagales</taxon>
        <taxon>Fagaceae</taxon>
        <taxon>Castanea</taxon>
    </lineage>
</organism>
<evidence type="ECO:0000256" key="6">
    <source>
        <dbReference type="ARBA" id="ARBA00048679"/>
    </source>
</evidence>
<evidence type="ECO:0000313" key="12">
    <source>
        <dbReference type="Proteomes" id="UP000737018"/>
    </source>
</evidence>
<dbReference type="AlphaFoldDB" id="A0A8J4RJN7"/>
<evidence type="ECO:0000256" key="4">
    <source>
        <dbReference type="ARBA" id="ARBA00023180"/>
    </source>
</evidence>
<dbReference type="OrthoDB" id="1303655at2759"/>
<evidence type="ECO:0000256" key="3">
    <source>
        <dbReference type="ARBA" id="ARBA00022729"/>
    </source>
</evidence>
<dbReference type="EC" id="2.7.11.1" evidence="2"/>
<accession>A0A8J4RJN7</accession>